<feature type="compositionally biased region" description="Low complexity" evidence="1">
    <location>
        <begin position="1"/>
        <end position="10"/>
    </location>
</feature>
<feature type="compositionally biased region" description="Pro residues" evidence="1">
    <location>
        <begin position="11"/>
        <end position="21"/>
    </location>
</feature>
<comment type="caution">
    <text evidence="3">The sequence shown here is derived from an EMBL/GenBank/DDBJ whole genome shotgun (WGS) entry which is preliminary data.</text>
</comment>
<accession>A0A3N2D251</accession>
<keyword evidence="2" id="KW-1133">Transmembrane helix</keyword>
<dbReference type="Proteomes" id="UP000275356">
    <property type="component" value="Unassembled WGS sequence"/>
</dbReference>
<dbReference type="OrthoDB" id="4792842at2"/>
<gene>
    <name evidence="3" type="ORF">EDD28_3277</name>
</gene>
<sequence length="128" mass="13390">MSAAPARLAPRPSPRPAPAPARPQLRVVALHRPEASRVPYIGLLVAILLVAMLGALSLQTSMAATSYAIRNRTVELTNAQQQLEALSTQVDQASAPAQVMAKAQELGLVPSDGVIYIRLSDGTLIGGS</sequence>
<organism evidence="3 4">
    <name type="scientific">Salana multivorans</name>
    <dbReference type="NCBI Taxonomy" id="120377"/>
    <lineage>
        <taxon>Bacteria</taxon>
        <taxon>Bacillati</taxon>
        <taxon>Actinomycetota</taxon>
        <taxon>Actinomycetes</taxon>
        <taxon>Micrococcales</taxon>
        <taxon>Beutenbergiaceae</taxon>
        <taxon>Salana</taxon>
    </lineage>
</organism>
<evidence type="ECO:0000256" key="1">
    <source>
        <dbReference type="SAM" id="MobiDB-lite"/>
    </source>
</evidence>
<keyword evidence="2" id="KW-0812">Transmembrane</keyword>
<evidence type="ECO:0000256" key="2">
    <source>
        <dbReference type="SAM" id="Phobius"/>
    </source>
</evidence>
<keyword evidence="2" id="KW-0472">Membrane</keyword>
<evidence type="ECO:0008006" key="5">
    <source>
        <dbReference type="Google" id="ProtNLM"/>
    </source>
</evidence>
<dbReference type="AlphaFoldDB" id="A0A3N2D251"/>
<feature type="transmembrane region" description="Helical" evidence="2">
    <location>
        <begin position="40"/>
        <end position="58"/>
    </location>
</feature>
<protein>
    <recommendedName>
        <fullName evidence="5">Cell division protein FtsL</fullName>
    </recommendedName>
</protein>
<keyword evidence="4" id="KW-1185">Reference proteome</keyword>
<dbReference type="RefSeq" id="WP_123740740.1">
    <property type="nucleotide sequence ID" value="NZ_CALFQU010000008.1"/>
</dbReference>
<proteinExistence type="predicted"/>
<feature type="region of interest" description="Disordered" evidence="1">
    <location>
        <begin position="1"/>
        <end position="22"/>
    </location>
</feature>
<reference evidence="3 4" key="1">
    <citation type="submission" date="2018-11" db="EMBL/GenBank/DDBJ databases">
        <title>Sequencing the genomes of 1000 actinobacteria strains.</title>
        <authorList>
            <person name="Klenk H.-P."/>
        </authorList>
    </citation>
    <scope>NUCLEOTIDE SEQUENCE [LARGE SCALE GENOMIC DNA]</scope>
    <source>
        <strain evidence="3 4">DSM 13521</strain>
    </source>
</reference>
<dbReference type="EMBL" id="RKHQ01000002">
    <property type="protein sequence ID" value="ROR93849.1"/>
    <property type="molecule type" value="Genomic_DNA"/>
</dbReference>
<evidence type="ECO:0000313" key="3">
    <source>
        <dbReference type="EMBL" id="ROR93849.1"/>
    </source>
</evidence>
<evidence type="ECO:0000313" key="4">
    <source>
        <dbReference type="Proteomes" id="UP000275356"/>
    </source>
</evidence>
<name>A0A3N2D251_9MICO</name>